<evidence type="ECO:0000259" key="9">
    <source>
        <dbReference type="Pfam" id="PF13581"/>
    </source>
</evidence>
<comment type="caution">
    <text evidence="10">The sequence shown here is derived from an EMBL/GenBank/DDBJ whole genome shotgun (WGS) entry which is preliminary data.</text>
</comment>
<evidence type="ECO:0000313" key="11">
    <source>
        <dbReference type="Proteomes" id="UP000546701"/>
    </source>
</evidence>
<dbReference type="EMBL" id="JACIJR010000010">
    <property type="protein sequence ID" value="MBB5730855.1"/>
    <property type="molecule type" value="Genomic_DNA"/>
</dbReference>
<dbReference type="PANTHER" id="PTHR41523:SF8">
    <property type="entry name" value="ETHYLENE RESPONSE SENSOR PROTEIN"/>
    <property type="match status" value="1"/>
</dbReference>
<dbReference type="RefSeq" id="WP_157177885.1">
    <property type="nucleotide sequence ID" value="NZ_JACIJR010000010.1"/>
</dbReference>
<dbReference type="Gene3D" id="3.30.565.10">
    <property type="entry name" value="Histidine kinase-like ATPase, C-terminal domain"/>
    <property type="match status" value="1"/>
</dbReference>
<dbReference type="Pfam" id="PF13581">
    <property type="entry name" value="HATPase_c_2"/>
    <property type="match status" value="1"/>
</dbReference>
<evidence type="ECO:0000259" key="8">
    <source>
        <dbReference type="Pfam" id="PF07568"/>
    </source>
</evidence>
<sequence>MANRPGSVSFTERQAVQTDDLLLRETIHRCSNDLQLVVSLLSLQSRRAASEETRQALTDAMERVAVLARCRSTLYQDRQLSLEAALRQVCEALHAQAEPRSILVSLTVAQEVDGLSSTQITTLALVVNELATNGIKHAYEEGKSGYIEITLGRNASQDVTIFSMTMGFLSPIQNTPLPMVSAWDLPGG</sequence>
<dbReference type="InterPro" id="IPR036890">
    <property type="entry name" value="HATPase_C_sf"/>
</dbReference>
<evidence type="ECO:0000256" key="3">
    <source>
        <dbReference type="ARBA" id="ARBA00022553"/>
    </source>
</evidence>
<dbReference type="Pfam" id="PF07568">
    <property type="entry name" value="HisKA_2"/>
    <property type="match status" value="1"/>
</dbReference>
<protein>
    <recommendedName>
        <fullName evidence="2">histidine kinase</fullName>
        <ecNumber evidence="2">2.7.13.3</ecNumber>
    </recommendedName>
</protein>
<evidence type="ECO:0000256" key="5">
    <source>
        <dbReference type="ARBA" id="ARBA00022741"/>
    </source>
</evidence>
<organism evidence="10 11">
    <name type="scientific">Sphingomonas prati</name>
    <dbReference type="NCBI Taxonomy" id="1843237"/>
    <lineage>
        <taxon>Bacteria</taxon>
        <taxon>Pseudomonadati</taxon>
        <taxon>Pseudomonadota</taxon>
        <taxon>Alphaproteobacteria</taxon>
        <taxon>Sphingomonadales</taxon>
        <taxon>Sphingomonadaceae</taxon>
        <taxon>Sphingomonas</taxon>
    </lineage>
</organism>
<keyword evidence="5" id="KW-0547">Nucleotide-binding</keyword>
<dbReference type="GO" id="GO:0004673">
    <property type="term" value="F:protein histidine kinase activity"/>
    <property type="evidence" value="ECO:0007669"/>
    <property type="project" value="UniProtKB-EC"/>
</dbReference>
<feature type="domain" description="Histidine kinase/HSP90-like ATPase" evidence="9">
    <location>
        <begin position="106"/>
        <end position="155"/>
    </location>
</feature>
<keyword evidence="6 10" id="KW-0418">Kinase</keyword>
<dbReference type="GO" id="GO:0005524">
    <property type="term" value="F:ATP binding"/>
    <property type="evidence" value="ECO:0007669"/>
    <property type="project" value="UniProtKB-KW"/>
</dbReference>
<reference evidence="10 11" key="1">
    <citation type="submission" date="2020-08" db="EMBL/GenBank/DDBJ databases">
        <title>Genomic Encyclopedia of Type Strains, Phase IV (KMG-IV): sequencing the most valuable type-strain genomes for metagenomic binning, comparative biology and taxonomic classification.</title>
        <authorList>
            <person name="Goeker M."/>
        </authorList>
    </citation>
    <scope>NUCLEOTIDE SEQUENCE [LARGE SCALE GENOMIC DNA]</scope>
    <source>
        <strain evidence="10 11">DSM 103336</strain>
    </source>
</reference>
<proteinExistence type="predicted"/>
<name>A0A7W9BVN0_9SPHN</name>
<comment type="catalytic activity">
    <reaction evidence="1">
        <text>ATP + protein L-histidine = ADP + protein N-phospho-L-histidine.</text>
        <dbReference type="EC" id="2.7.13.3"/>
    </reaction>
</comment>
<evidence type="ECO:0000256" key="4">
    <source>
        <dbReference type="ARBA" id="ARBA00022679"/>
    </source>
</evidence>
<accession>A0A7W9BVN0</accession>
<keyword evidence="11" id="KW-1185">Reference proteome</keyword>
<evidence type="ECO:0000256" key="7">
    <source>
        <dbReference type="ARBA" id="ARBA00022840"/>
    </source>
</evidence>
<dbReference type="InterPro" id="IPR011495">
    <property type="entry name" value="Sig_transdc_His_kin_sub2_dim/P"/>
</dbReference>
<evidence type="ECO:0000256" key="6">
    <source>
        <dbReference type="ARBA" id="ARBA00022777"/>
    </source>
</evidence>
<keyword evidence="7" id="KW-0067">ATP-binding</keyword>
<feature type="domain" description="Signal transduction histidine kinase subgroup 2 dimerisation and phosphoacceptor" evidence="8">
    <location>
        <begin position="25"/>
        <end position="94"/>
    </location>
</feature>
<dbReference type="InterPro" id="IPR003594">
    <property type="entry name" value="HATPase_dom"/>
</dbReference>
<dbReference type="Proteomes" id="UP000546701">
    <property type="component" value="Unassembled WGS sequence"/>
</dbReference>
<evidence type="ECO:0000256" key="2">
    <source>
        <dbReference type="ARBA" id="ARBA00012438"/>
    </source>
</evidence>
<dbReference type="EC" id="2.7.13.3" evidence="2"/>
<dbReference type="SUPFAM" id="SSF55874">
    <property type="entry name" value="ATPase domain of HSP90 chaperone/DNA topoisomerase II/histidine kinase"/>
    <property type="match status" value="1"/>
</dbReference>
<dbReference type="OrthoDB" id="9767435at2"/>
<evidence type="ECO:0000256" key="1">
    <source>
        <dbReference type="ARBA" id="ARBA00000085"/>
    </source>
</evidence>
<keyword evidence="3" id="KW-0597">Phosphoprotein</keyword>
<keyword evidence="4" id="KW-0808">Transferase</keyword>
<evidence type="ECO:0000313" key="10">
    <source>
        <dbReference type="EMBL" id="MBB5730855.1"/>
    </source>
</evidence>
<dbReference type="AlphaFoldDB" id="A0A7W9BVN0"/>
<gene>
    <name evidence="10" type="ORF">FHS99_003362</name>
</gene>
<dbReference type="PANTHER" id="PTHR41523">
    <property type="entry name" value="TWO-COMPONENT SYSTEM SENSOR PROTEIN"/>
    <property type="match status" value="1"/>
</dbReference>